<evidence type="ECO:0000256" key="4">
    <source>
        <dbReference type="ARBA" id="ARBA00023136"/>
    </source>
</evidence>
<dbReference type="GO" id="GO:0005886">
    <property type="term" value="C:plasma membrane"/>
    <property type="evidence" value="ECO:0007669"/>
    <property type="project" value="UniProtKB-SubCell"/>
</dbReference>
<dbReference type="RefSeq" id="WP_275416931.1">
    <property type="nucleotide sequence ID" value="NZ_CP106878.1"/>
</dbReference>
<evidence type="ECO:0000256" key="3">
    <source>
        <dbReference type="ARBA" id="ARBA00022989"/>
    </source>
</evidence>
<dbReference type="Gene3D" id="1.20.1560.10">
    <property type="entry name" value="ABC transporter type 1, transmembrane domain"/>
    <property type="match status" value="1"/>
</dbReference>
<keyword evidence="2" id="KW-0812">Transmembrane</keyword>
<accession>A0A9E8LTZ6</accession>
<dbReference type="SUPFAM" id="SSF90123">
    <property type="entry name" value="ABC transporter transmembrane region"/>
    <property type="match status" value="1"/>
</dbReference>
<gene>
    <name evidence="5" type="ORF">OE104_11190</name>
</gene>
<evidence type="ECO:0000313" key="6">
    <source>
        <dbReference type="Proteomes" id="UP001164718"/>
    </source>
</evidence>
<dbReference type="AlphaFoldDB" id="A0A9E8LTZ6"/>
<evidence type="ECO:0000256" key="2">
    <source>
        <dbReference type="ARBA" id="ARBA00022692"/>
    </source>
</evidence>
<keyword evidence="4" id="KW-0472">Membrane</keyword>
<name>A0A9E8LTZ6_9BACI</name>
<sequence>MCRYLKSASTAQLKLIVLNRTEDFIELFCASLIYLYGGFKVIEGHLSVGSIIAYSSLLIYSQPA</sequence>
<dbReference type="GO" id="GO:0005524">
    <property type="term" value="F:ATP binding"/>
    <property type="evidence" value="ECO:0007669"/>
    <property type="project" value="InterPro"/>
</dbReference>
<keyword evidence="3" id="KW-1133">Transmembrane helix</keyword>
<organism evidence="5 6">
    <name type="scientific">Fervidibacillus albus</name>
    <dbReference type="NCBI Taxonomy" id="2980026"/>
    <lineage>
        <taxon>Bacteria</taxon>
        <taxon>Bacillati</taxon>
        <taxon>Bacillota</taxon>
        <taxon>Bacilli</taxon>
        <taxon>Bacillales</taxon>
        <taxon>Bacillaceae</taxon>
        <taxon>Fervidibacillus</taxon>
    </lineage>
</organism>
<dbReference type="Proteomes" id="UP001164718">
    <property type="component" value="Chromosome"/>
</dbReference>
<comment type="subcellular location">
    <subcellularLocation>
        <location evidence="1">Cell membrane</location>
        <topology evidence="1">Multi-pass membrane protein</topology>
    </subcellularLocation>
</comment>
<evidence type="ECO:0000313" key="5">
    <source>
        <dbReference type="EMBL" id="WAA09146.1"/>
    </source>
</evidence>
<dbReference type="EMBL" id="CP106878">
    <property type="protein sequence ID" value="WAA09146.1"/>
    <property type="molecule type" value="Genomic_DNA"/>
</dbReference>
<protein>
    <submittedName>
        <fullName evidence="5">Uncharacterized protein</fullName>
    </submittedName>
</protein>
<evidence type="ECO:0000256" key="1">
    <source>
        <dbReference type="ARBA" id="ARBA00004651"/>
    </source>
</evidence>
<dbReference type="InterPro" id="IPR036640">
    <property type="entry name" value="ABC1_TM_sf"/>
</dbReference>
<proteinExistence type="predicted"/>
<reference evidence="5" key="1">
    <citation type="submission" date="2022-09" db="EMBL/GenBank/DDBJ databases">
        <title>Complete Genomes of Fervidibacillus albus and Fervidibacillus halotolerans isolated from tidal flat sediments.</title>
        <authorList>
            <person name="Kwon K.K."/>
            <person name="Yang S.-H."/>
            <person name="Park M.J."/>
            <person name="Oh H.-M."/>
        </authorList>
    </citation>
    <scope>NUCLEOTIDE SEQUENCE</scope>
    <source>
        <strain evidence="5">MEBiC13591</strain>
    </source>
</reference>
<keyword evidence="6" id="KW-1185">Reference proteome</keyword>
<dbReference type="KEGG" id="faf:OE104_11190"/>